<dbReference type="Pfam" id="PF03413">
    <property type="entry name" value="PepSY"/>
    <property type="match status" value="2"/>
</dbReference>
<keyword evidence="3" id="KW-1185">Reference proteome</keyword>
<accession>A0A4P6UTB4</accession>
<evidence type="ECO:0000259" key="1">
    <source>
        <dbReference type="Pfam" id="PF03413"/>
    </source>
</evidence>
<evidence type="ECO:0000313" key="3">
    <source>
        <dbReference type="Proteomes" id="UP000291151"/>
    </source>
</evidence>
<dbReference type="Gene3D" id="3.10.450.40">
    <property type="match status" value="2"/>
</dbReference>
<dbReference type="AlphaFoldDB" id="A0A4P6UTB4"/>
<dbReference type="PROSITE" id="PS51257">
    <property type="entry name" value="PROKAR_LIPOPROTEIN"/>
    <property type="match status" value="1"/>
</dbReference>
<dbReference type="InterPro" id="IPR025711">
    <property type="entry name" value="PepSY"/>
</dbReference>
<feature type="domain" description="PepSY" evidence="1">
    <location>
        <begin position="140"/>
        <end position="200"/>
    </location>
</feature>
<reference evidence="2 3" key="1">
    <citation type="submission" date="2019-02" db="EMBL/GenBank/DDBJ databases">
        <title>Ureibacillus thermophilus.</title>
        <authorList>
            <person name="Sunny J.S."/>
            <person name="Natarajan A."/>
            <person name="Saleena L.M."/>
        </authorList>
    </citation>
    <scope>NUCLEOTIDE SEQUENCE [LARGE SCALE GENOMIC DNA]</scope>
    <source>
        <strain evidence="2 3">LM102</strain>
    </source>
</reference>
<feature type="domain" description="PepSY" evidence="1">
    <location>
        <begin position="65"/>
        <end position="118"/>
    </location>
</feature>
<name>A0A4P6UTB4_9BACL</name>
<organism evidence="2 3">
    <name type="scientific">Ureibacillus thermophilus</name>
    <dbReference type="NCBI Taxonomy" id="367743"/>
    <lineage>
        <taxon>Bacteria</taxon>
        <taxon>Bacillati</taxon>
        <taxon>Bacillota</taxon>
        <taxon>Bacilli</taxon>
        <taxon>Bacillales</taxon>
        <taxon>Caryophanaceae</taxon>
        <taxon>Ureibacillus</taxon>
    </lineage>
</organism>
<gene>
    <name evidence="2" type="ORF">DKZ56_11580</name>
</gene>
<evidence type="ECO:0000313" key="2">
    <source>
        <dbReference type="EMBL" id="QBK26443.1"/>
    </source>
</evidence>
<sequence length="203" mass="22427">MLKEVAHMFKKIIITSAALMLLTACLNDESKDNNDANNQVSTKTEVNTTNESAVNANVDITNPTVSMKEAVDTFLEAYPDANIESIDLDSGFGGLHYKIDGFDSANEYEAVIDAETKEMKVNEVEANRDREEALDFSNIIEPNEAIEKASAKDEVNGFTPTGWSLEVENGKSQYSIEYKKNADEIEIKVDATTGEILKVEMND</sequence>
<proteinExistence type="predicted"/>
<dbReference type="Proteomes" id="UP000291151">
    <property type="component" value="Chromosome"/>
</dbReference>
<dbReference type="EMBL" id="CP036528">
    <property type="protein sequence ID" value="QBK26443.1"/>
    <property type="molecule type" value="Genomic_DNA"/>
</dbReference>
<dbReference type="KEGG" id="uth:DKZ56_11580"/>
<protein>
    <recommendedName>
        <fullName evidence="1">PepSY domain-containing protein</fullName>
    </recommendedName>
</protein>